<name>A0A8S1U1N4_9CILI</name>
<feature type="coiled-coil region" evidence="1">
    <location>
        <begin position="11"/>
        <end position="75"/>
    </location>
</feature>
<organism evidence="2 3">
    <name type="scientific">Paramecium pentaurelia</name>
    <dbReference type="NCBI Taxonomy" id="43138"/>
    <lineage>
        <taxon>Eukaryota</taxon>
        <taxon>Sar</taxon>
        <taxon>Alveolata</taxon>
        <taxon>Ciliophora</taxon>
        <taxon>Intramacronucleata</taxon>
        <taxon>Oligohymenophorea</taxon>
        <taxon>Peniculida</taxon>
        <taxon>Parameciidae</taxon>
        <taxon>Paramecium</taxon>
    </lineage>
</organism>
<protein>
    <submittedName>
        <fullName evidence="2">Uncharacterized protein</fullName>
    </submittedName>
</protein>
<evidence type="ECO:0000256" key="1">
    <source>
        <dbReference type="SAM" id="Coils"/>
    </source>
</evidence>
<accession>A0A8S1U1N4</accession>
<dbReference type="AlphaFoldDB" id="A0A8S1U1N4"/>
<gene>
    <name evidence="2" type="ORF">PPENT_87.1.T0310054</name>
</gene>
<evidence type="ECO:0000313" key="2">
    <source>
        <dbReference type="EMBL" id="CAD8157892.1"/>
    </source>
</evidence>
<keyword evidence="1" id="KW-0175">Coiled coil</keyword>
<comment type="caution">
    <text evidence="2">The sequence shown here is derived from an EMBL/GenBank/DDBJ whole genome shotgun (WGS) entry which is preliminary data.</text>
</comment>
<sequence>MDQVKAMQQYITKLNIALTDLQQKNKDLEVKLDQEQKLKNQNILKKKLSNEKEQVEILEIKVDEYEKTLKSLSDTKKPIFLGKVFNNSQLDQLIIKLNQSEQSLDLQILENEKLHAQVFTLKT</sequence>
<dbReference type="Proteomes" id="UP000689195">
    <property type="component" value="Unassembled WGS sequence"/>
</dbReference>
<evidence type="ECO:0000313" key="3">
    <source>
        <dbReference type="Proteomes" id="UP000689195"/>
    </source>
</evidence>
<proteinExistence type="predicted"/>
<keyword evidence="3" id="KW-1185">Reference proteome</keyword>
<dbReference type="EMBL" id="CAJJDO010000031">
    <property type="protein sequence ID" value="CAD8157892.1"/>
    <property type="molecule type" value="Genomic_DNA"/>
</dbReference>
<reference evidence="2" key="1">
    <citation type="submission" date="2021-01" db="EMBL/GenBank/DDBJ databases">
        <authorList>
            <consortium name="Genoscope - CEA"/>
            <person name="William W."/>
        </authorList>
    </citation>
    <scope>NUCLEOTIDE SEQUENCE</scope>
</reference>